<evidence type="ECO:0000259" key="1">
    <source>
        <dbReference type="PROSITE" id="PS50174"/>
    </source>
</evidence>
<comment type="caution">
    <text evidence="2">The sequence shown here is derived from an EMBL/GenBank/DDBJ whole genome shotgun (WGS) entry which is preliminary data.</text>
</comment>
<proteinExistence type="predicted"/>
<dbReference type="PROSITE" id="PS50174">
    <property type="entry name" value="G_PATCH"/>
    <property type="match status" value="1"/>
</dbReference>
<reference evidence="2" key="1">
    <citation type="submission" date="2018-05" db="EMBL/GenBank/DDBJ databases">
        <title>Draft genome of Mucuna pruriens seed.</title>
        <authorList>
            <person name="Nnadi N.E."/>
            <person name="Vos R."/>
            <person name="Hasami M.H."/>
            <person name="Devisetty U.K."/>
            <person name="Aguiy J.C."/>
        </authorList>
    </citation>
    <scope>NUCLEOTIDE SEQUENCE [LARGE SCALE GENOMIC DNA]</scope>
    <source>
        <strain evidence="2">JCA_2017</strain>
    </source>
</reference>
<gene>
    <name evidence="2" type="ORF">CR513_01443</name>
</gene>
<evidence type="ECO:0000313" key="3">
    <source>
        <dbReference type="Proteomes" id="UP000257109"/>
    </source>
</evidence>
<feature type="domain" description="G-patch" evidence="1">
    <location>
        <begin position="1"/>
        <end position="44"/>
    </location>
</feature>
<dbReference type="InterPro" id="IPR000467">
    <property type="entry name" value="G_patch_dom"/>
</dbReference>
<keyword evidence="3" id="KW-1185">Reference proteome</keyword>
<name>A0A371IF35_MUCPR</name>
<sequence length="121" mass="13507">MVVWVLTKGGYQLGKGLGPHLSGIAAPISIQENPGKAEHGYQGGNNEGQSHRRPLHGWVYATEKEPTNWTVEALPDQYFLKITNKEFLQDGNTILMCEDPSQFDKPIEDERAEAKALIEME</sequence>
<feature type="non-terminal residue" evidence="2">
    <location>
        <position position="1"/>
    </location>
</feature>
<evidence type="ECO:0000313" key="2">
    <source>
        <dbReference type="EMBL" id="RDY13604.1"/>
    </source>
</evidence>
<dbReference type="Pfam" id="PF01585">
    <property type="entry name" value="G-patch"/>
    <property type="match status" value="1"/>
</dbReference>
<protein>
    <recommendedName>
        <fullName evidence="1">G-patch domain-containing protein</fullName>
    </recommendedName>
</protein>
<dbReference type="Proteomes" id="UP000257109">
    <property type="component" value="Unassembled WGS sequence"/>
</dbReference>
<dbReference type="GO" id="GO:0003676">
    <property type="term" value="F:nucleic acid binding"/>
    <property type="evidence" value="ECO:0007669"/>
    <property type="project" value="InterPro"/>
</dbReference>
<dbReference type="AlphaFoldDB" id="A0A371IF35"/>
<accession>A0A371IF35</accession>
<dbReference type="EMBL" id="QJKJ01000246">
    <property type="protein sequence ID" value="RDY13604.1"/>
    <property type="molecule type" value="Genomic_DNA"/>
</dbReference>
<organism evidence="2 3">
    <name type="scientific">Mucuna pruriens</name>
    <name type="common">Velvet bean</name>
    <name type="synonym">Dolichos pruriens</name>
    <dbReference type="NCBI Taxonomy" id="157652"/>
    <lineage>
        <taxon>Eukaryota</taxon>
        <taxon>Viridiplantae</taxon>
        <taxon>Streptophyta</taxon>
        <taxon>Embryophyta</taxon>
        <taxon>Tracheophyta</taxon>
        <taxon>Spermatophyta</taxon>
        <taxon>Magnoliopsida</taxon>
        <taxon>eudicotyledons</taxon>
        <taxon>Gunneridae</taxon>
        <taxon>Pentapetalae</taxon>
        <taxon>rosids</taxon>
        <taxon>fabids</taxon>
        <taxon>Fabales</taxon>
        <taxon>Fabaceae</taxon>
        <taxon>Papilionoideae</taxon>
        <taxon>50 kb inversion clade</taxon>
        <taxon>NPAAA clade</taxon>
        <taxon>indigoferoid/millettioid clade</taxon>
        <taxon>Phaseoleae</taxon>
        <taxon>Mucuna</taxon>
    </lineage>
</organism>